<feature type="region of interest" description="Disordered" evidence="1">
    <location>
        <begin position="162"/>
        <end position="205"/>
    </location>
</feature>
<accession>A0A1I2HN29</accession>
<dbReference type="AlphaFoldDB" id="A0A1I2HN29"/>
<organism evidence="2 3">
    <name type="scientific">Actinacidiphila alni</name>
    <dbReference type="NCBI Taxonomy" id="380248"/>
    <lineage>
        <taxon>Bacteria</taxon>
        <taxon>Bacillati</taxon>
        <taxon>Actinomycetota</taxon>
        <taxon>Actinomycetes</taxon>
        <taxon>Kitasatosporales</taxon>
        <taxon>Streptomycetaceae</taxon>
        <taxon>Actinacidiphila</taxon>
    </lineage>
</organism>
<feature type="region of interest" description="Disordered" evidence="1">
    <location>
        <begin position="1"/>
        <end position="35"/>
    </location>
</feature>
<sequence>MKRRAFGALRPARPAAGEPTPRAARRNRRSKGRATGPPLCLVAGAALLTACGVPTSGVIQAGEPAMGMRPGVSVYFVSDGELRAVPRTAPADAGLRTALRILFDGPAASGTTTLGTELPRLSGAPTVAVHGATVVVGLPPGVARLTPLATGQLACTVAANPLQGRPSAADPVPTRPGGQAPAVPPASNGAASPHVPTTQDPGGAVAEVRVTGDGWSVSRTTDDCP</sequence>
<evidence type="ECO:0008006" key="4">
    <source>
        <dbReference type="Google" id="ProtNLM"/>
    </source>
</evidence>
<reference evidence="3" key="1">
    <citation type="submission" date="2016-10" db="EMBL/GenBank/DDBJ databases">
        <authorList>
            <person name="Varghese N."/>
            <person name="Submissions S."/>
        </authorList>
    </citation>
    <scope>NUCLEOTIDE SEQUENCE [LARGE SCALE GENOMIC DNA]</scope>
    <source>
        <strain evidence="3">CGMCC 4.3510</strain>
    </source>
</reference>
<proteinExistence type="predicted"/>
<evidence type="ECO:0000256" key="1">
    <source>
        <dbReference type="SAM" id="MobiDB-lite"/>
    </source>
</evidence>
<name>A0A1I2HN29_9ACTN</name>
<dbReference type="STRING" id="380248.SAMN05216251_111143"/>
<gene>
    <name evidence="2" type="ORF">SAMN05216251_111143</name>
</gene>
<dbReference type="Proteomes" id="UP000199323">
    <property type="component" value="Unassembled WGS sequence"/>
</dbReference>
<evidence type="ECO:0000313" key="3">
    <source>
        <dbReference type="Proteomes" id="UP000199323"/>
    </source>
</evidence>
<protein>
    <recommendedName>
        <fullName evidence="4">GerMN domain-containing protein</fullName>
    </recommendedName>
</protein>
<feature type="compositionally biased region" description="Basic residues" evidence="1">
    <location>
        <begin position="23"/>
        <end position="32"/>
    </location>
</feature>
<evidence type="ECO:0000313" key="2">
    <source>
        <dbReference type="EMBL" id="SFF31534.1"/>
    </source>
</evidence>
<dbReference type="EMBL" id="FONG01000011">
    <property type="protein sequence ID" value="SFF31534.1"/>
    <property type="molecule type" value="Genomic_DNA"/>
</dbReference>
<keyword evidence="3" id="KW-1185">Reference proteome</keyword>
<dbReference type="RefSeq" id="WP_245796159.1">
    <property type="nucleotide sequence ID" value="NZ_FONG01000011.1"/>
</dbReference>